<reference evidence="8" key="1">
    <citation type="submission" date="2024-04" db="EMBL/GenBank/DDBJ databases">
        <authorList>
            <person name="Shaw F."/>
            <person name="Minotto A."/>
        </authorList>
    </citation>
    <scope>NUCLEOTIDE SEQUENCE [LARGE SCALE GENOMIC DNA]</scope>
</reference>
<dbReference type="InterPro" id="IPR051635">
    <property type="entry name" value="SNAT-like"/>
</dbReference>
<protein>
    <recommendedName>
        <fullName evidence="6">N-acetyltransferase domain-containing protein</fullName>
    </recommendedName>
</protein>
<feature type="domain" description="N-acetyltransferase" evidence="6">
    <location>
        <begin position="3"/>
        <end position="169"/>
    </location>
</feature>
<dbReference type="InterPro" id="IPR007515">
    <property type="entry name" value="Mss4"/>
</dbReference>
<sequence>MPIVYQPVPPSDIEAAYAIEIAGFPSEEAASLQAFQYRQREAPDLFLGAYLTEGDTRTLVGYVCSTLSPSPSLTHESMSTHVPSSPSVCIHSICVSATHRRKRIAVGLLKAYISRLEQAHIDGAPYERILLITHEELRPLYEKAGFEFVGPSAVVHGSRPWFEMRRVLEASSSVSSPPSQALPPGIWEALQRASTSRNRPVARRLSSLPNGLDDVSELATDTSVSVNKVDLLCPRDGCGSIILKNGVATLVEKESVQLEPPERQNPLLHPLPTPGAPLLKWWRVTPNAMAFENIGFSKPVGSQVSPNGKKLQLLLCAECDLGPLGWCEEGGTEFWLASNRVGYRQ</sequence>
<dbReference type="Pfam" id="PF13673">
    <property type="entry name" value="Acetyltransf_10"/>
    <property type="match status" value="1"/>
</dbReference>
<dbReference type="Gene3D" id="2.170.150.10">
    <property type="entry name" value="Metal Binding Protein, Guanine Nucleotide Exchange Factor, Chain A"/>
    <property type="match status" value="1"/>
</dbReference>
<evidence type="ECO:0000259" key="6">
    <source>
        <dbReference type="PROSITE" id="PS51186"/>
    </source>
</evidence>
<dbReference type="PROSITE" id="PS51186">
    <property type="entry name" value="GNAT"/>
    <property type="match status" value="1"/>
</dbReference>
<organism evidence="7 8">
    <name type="scientific">Somion occarium</name>
    <dbReference type="NCBI Taxonomy" id="3059160"/>
    <lineage>
        <taxon>Eukaryota</taxon>
        <taxon>Fungi</taxon>
        <taxon>Dikarya</taxon>
        <taxon>Basidiomycota</taxon>
        <taxon>Agaricomycotina</taxon>
        <taxon>Agaricomycetes</taxon>
        <taxon>Polyporales</taxon>
        <taxon>Cerrenaceae</taxon>
        <taxon>Somion</taxon>
    </lineage>
</organism>
<dbReference type="InterPro" id="IPR016181">
    <property type="entry name" value="Acyl_CoA_acyltransferase"/>
</dbReference>
<dbReference type="InterPro" id="IPR011057">
    <property type="entry name" value="Mss4-like_sf"/>
</dbReference>
<evidence type="ECO:0000256" key="4">
    <source>
        <dbReference type="ARBA" id="ARBA00022927"/>
    </source>
</evidence>
<dbReference type="InterPro" id="IPR011323">
    <property type="entry name" value="Mss4/transl-control_tumour"/>
</dbReference>
<evidence type="ECO:0000256" key="5">
    <source>
        <dbReference type="ARBA" id="ARBA00023315"/>
    </source>
</evidence>
<evidence type="ECO:0000313" key="7">
    <source>
        <dbReference type="EMBL" id="CAL1711100.1"/>
    </source>
</evidence>
<dbReference type="SUPFAM" id="SSF51316">
    <property type="entry name" value="Mss4-like"/>
    <property type="match status" value="1"/>
</dbReference>
<dbReference type="PROSITE" id="PS51796">
    <property type="entry name" value="MSS4"/>
    <property type="match status" value="1"/>
</dbReference>
<dbReference type="PANTHER" id="PTHR10908:SF0">
    <property type="entry name" value="SEROTONIN N-ACETYLTRANSFERASE"/>
    <property type="match status" value="1"/>
</dbReference>
<dbReference type="EMBL" id="OZ037949">
    <property type="protein sequence ID" value="CAL1711100.1"/>
    <property type="molecule type" value="Genomic_DNA"/>
</dbReference>
<keyword evidence="8" id="KW-1185">Reference proteome</keyword>
<evidence type="ECO:0000256" key="1">
    <source>
        <dbReference type="ARBA" id="ARBA00022448"/>
    </source>
</evidence>
<evidence type="ECO:0000256" key="3">
    <source>
        <dbReference type="ARBA" id="ARBA00022679"/>
    </source>
</evidence>
<keyword evidence="1" id="KW-0813">Transport</keyword>
<name>A0ABP1DTP5_9APHY</name>
<keyword evidence="3" id="KW-0808">Transferase</keyword>
<gene>
    <name evidence="7" type="ORF">GFSPODELE1_LOCUS8174</name>
</gene>
<dbReference type="InterPro" id="IPR000182">
    <property type="entry name" value="GNAT_dom"/>
</dbReference>
<dbReference type="PANTHER" id="PTHR10908">
    <property type="entry name" value="SEROTONIN N-ACETYLTRANSFERASE"/>
    <property type="match status" value="1"/>
</dbReference>
<keyword evidence="2" id="KW-0344">Guanine-nucleotide releasing factor</keyword>
<evidence type="ECO:0000313" key="8">
    <source>
        <dbReference type="Proteomes" id="UP001497453"/>
    </source>
</evidence>
<proteinExistence type="predicted"/>
<dbReference type="SUPFAM" id="SSF55729">
    <property type="entry name" value="Acyl-CoA N-acyltransferases (Nat)"/>
    <property type="match status" value="1"/>
</dbReference>
<keyword evidence="4" id="KW-0653">Protein transport</keyword>
<dbReference type="Pfam" id="PF04421">
    <property type="entry name" value="Mss4"/>
    <property type="match status" value="1"/>
</dbReference>
<accession>A0ABP1DTP5</accession>
<keyword evidence="5" id="KW-0012">Acyltransferase</keyword>
<dbReference type="Gene3D" id="3.40.630.30">
    <property type="match status" value="1"/>
</dbReference>
<dbReference type="Proteomes" id="UP001497453">
    <property type="component" value="Chromosome 6"/>
</dbReference>
<evidence type="ECO:0000256" key="2">
    <source>
        <dbReference type="ARBA" id="ARBA00022658"/>
    </source>
</evidence>